<dbReference type="GO" id="GO:0016705">
    <property type="term" value="F:oxidoreductase activity, acting on paired donors, with incorporation or reduction of molecular oxygen"/>
    <property type="evidence" value="ECO:0007669"/>
    <property type="project" value="InterPro"/>
</dbReference>
<dbReference type="GO" id="GO:0005506">
    <property type="term" value="F:iron ion binding"/>
    <property type="evidence" value="ECO:0007669"/>
    <property type="project" value="InterPro"/>
</dbReference>
<dbReference type="PANTHER" id="PTHR47953:SF16">
    <property type="entry name" value="CYTOCHROME P450 71D8"/>
    <property type="match status" value="1"/>
</dbReference>
<protein>
    <submittedName>
        <fullName evidence="8">Uncharacterized protein</fullName>
    </submittedName>
</protein>
<evidence type="ECO:0000256" key="7">
    <source>
        <dbReference type="SAM" id="Phobius"/>
    </source>
</evidence>
<dbReference type="InterPro" id="IPR001128">
    <property type="entry name" value="Cyt_P450"/>
</dbReference>
<evidence type="ECO:0000313" key="9">
    <source>
        <dbReference type="Proteomes" id="UP001374535"/>
    </source>
</evidence>
<keyword evidence="5" id="KW-0408">Iron</keyword>
<evidence type="ECO:0000256" key="4">
    <source>
        <dbReference type="ARBA" id="ARBA00023002"/>
    </source>
</evidence>
<dbReference type="Pfam" id="PF00067">
    <property type="entry name" value="p450"/>
    <property type="match status" value="1"/>
</dbReference>
<dbReference type="PRINTS" id="PR00463">
    <property type="entry name" value="EP450I"/>
</dbReference>
<dbReference type="InterPro" id="IPR002401">
    <property type="entry name" value="Cyt_P450_E_grp-I"/>
</dbReference>
<dbReference type="Gene3D" id="1.10.630.10">
    <property type="entry name" value="Cytochrome P450"/>
    <property type="match status" value="1"/>
</dbReference>
<feature type="transmembrane region" description="Helical" evidence="7">
    <location>
        <begin position="99"/>
        <end position="120"/>
    </location>
</feature>
<feature type="transmembrane region" description="Helical" evidence="7">
    <location>
        <begin position="126"/>
        <end position="146"/>
    </location>
</feature>
<name>A0AAQ3PDJ4_VIGMU</name>
<keyword evidence="4" id="KW-0560">Oxidoreductase</keyword>
<keyword evidence="3" id="KW-0479">Metal-binding</keyword>
<evidence type="ECO:0000256" key="1">
    <source>
        <dbReference type="ARBA" id="ARBA00010617"/>
    </source>
</evidence>
<keyword evidence="6" id="KW-0503">Monooxygenase</keyword>
<gene>
    <name evidence="8" type="ORF">V8G54_004099</name>
</gene>
<dbReference type="EMBL" id="CP144700">
    <property type="protein sequence ID" value="WVZ25555.1"/>
    <property type="molecule type" value="Genomic_DNA"/>
</dbReference>
<keyword evidence="7" id="KW-0812">Transmembrane</keyword>
<keyword evidence="9" id="KW-1185">Reference proteome</keyword>
<dbReference type="SUPFAM" id="SSF48264">
    <property type="entry name" value="Cytochrome P450"/>
    <property type="match status" value="1"/>
</dbReference>
<evidence type="ECO:0000256" key="3">
    <source>
        <dbReference type="ARBA" id="ARBA00022723"/>
    </source>
</evidence>
<dbReference type="Proteomes" id="UP001374535">
    <property type="component" value="Chromosome 1"/>
</dbReference>
<dbReference type="PANTHER" id="PTHR47953">
    <property type="entry name" value="OS08G0105600 PROTEIN"/>
    <property type="match status" value="1"/>
</dbReference>
<evidence type="ECO:0000256" key="5">
    <source>
        <dbReference type="ARBA" id="ARBA00023004"/>
    </source>
</evidence>
<sequence>MFVGGTAAPAAVVVWAMSELMRNPEVMEKAQSEVRKVFNEKGYVDEEELGKCEYLNSVMKETMRLHPPEALLVPRENSKVIINAWAIGMKQRYLWRRDLLRVLMISVALSLNTSLLGLEGEFVQELHFLCVTCCCYWPISFTIFFGSCHMEPHIKHSTCPSPLALLLEEQMIFA</sequence>
<dbReference type="GO" id="GO:0004497">
    <property type="term" value="F:monooxygenase activity"/>
    <property type="evidence" value="ECO:0007669"/>
    <property type="project" value="UniProtKB-KW"/>
</dbReference>
<comment type="similarity">
    <text evidence="1">Belongs to the cytochrome P450 family.</text>
</comment>
<evidence type="ECO:0000256" key="2">
    <source>
        <dbReference type="ARBA" id="ARBA00022617"/>
    </source>
</evidence>
<proteinExistence type="inferred from homology"/>
<dbReference type="InterPro" id="IPR052306">
    <property type="entry name" value="CYP450_71D"/>
</dbReference>
<keyword evidence="2" id="KW-0349">Heme</keyword>
<dbReference type="AlphaFoldDB" id="A0AAQ3PDJ4"/>
<dbReference type="GO" id="GO:0020037">
    <property type="term" value="F:heme binding"/>
    <property type="evidence" value="ECO:0007669"/>
    <property type="project" value="InterPro"/>
</dbReference>
<accession>A0AAQ3PDJ4</accession>
<keyword evidence="7" id="KW-0472">Membrane</keyword>
<evidence type="ECO:0000256" key="6">
    <source>
        <dbReference type="ARBA" id="ARBA00023033"/>
    </source>
</evidence>
<organism evidence="8 9">
    <name type="scientific">Vigna mungo</name>
    <name type="common">Black gram</name>
    <name type="synonym">Phaseolus mungo</name>
    <dbReference type="NCBI Taxonomy" id="3915"/>
    <lineage>
        <taxon>Eukaryota</taxon>
        <taxon>Viridiplantae</taxon>
        <taxon>Streptophyta</taxon>
        <taxon>Embryophyta</taxon>
        <taxon>Tracheophyta</taxon>
        <taxon>Spermatophyta</taxon>
        <taxon>Magnoliopsida</taxon>
        <taxon>eudicotyledons</taxon>
        <taxon>Gunneridae</taxon>
        <taxon>Pentapetalae</taxon>
        <taxon>rosids</taxon>
        <taxon>fabids</taxon>
        <taxon>Fabales</taxon>
        <taxon>Fabaceae</taxon>
        <taxon>Papilionoideae</taxon>
        <taxon>50 kb inversion clade</taxon>
        <taxon>NPAAA clade</taxon>
        <taxon>indigoferoid/millettioid clade</taxon>
        <taxon>Phaseoleae</taxon>
        <taxon>Vigna</taxon>
    </lineage>
</organism>
<keyword evidence="7" id="KW-1133">Transmembrane helix</keyword>
<dbReference type="InterPro" id="IPR036396">
    <property type="entry name" value="Cyt_P450_sf"/>
</dbReference>
<evidence type="ECO:0000313" key="8">
    <source>
        <dbReference type="EMBL" id="WVZ25555.1"/>
    </source>
</evidence>
<reference evidence="8 9" key="1">
    <citation type="journal article" date="2023" name="Life. Sci Alliance">
        <title>Evolutionary insights into 3D genome organization and epigenetic landscape of Vigna mungo.</title>
        <authorList>
            <person name="Junaid A."/>
            <person name="Singh B."/>
            <person name="Bhatia S."/>
        </authorList>
    </citation>
    <scope>NUCLEOTIDE SEQUENCE [LARGE SCALE GENOMIC DNA]</scope>
    <source>
        <strain evidence="8">Urdbean</strain>
    </source>
</reference>